<sequence length="133" mass="14735">MVGILVGVDVAQADNGAGAGIGFATGVGFALVTELWFESSLGEFQQQKCWKDEECDIQTWLLLQTKLLLRMNWSRRGSKKLCRSPLGRLVGCGDRGLLTGRLLMLGSFRKRRWSWSGLEWVAGWARDGICIGD</sequence>
<dbReference type="EMBL" id="HBGK01033006">
    <property type="protein sequence ID" value="CAD9291632.1"/>
    <property type="molecule type" value="Transcribed_RNA"/>
</dbReference>
<proteinExistence type="predicted"/>
<name>A0A7S1V8N3_9STRA</name>
<organism evidence="1">
    <name type="scientific">Grammatophora oceanica</name>
    <dbReference type="NCBI Taxonomy" id="210454"/>
    <lineage>
        <taxon>Eukaryota</taxon>
        <taxon>Sar</taxon>
        <taxon>Stramenopiles</taxon>
        <taxon>Ochrophyta</taxon>
        <taxon>Bacillariophyta</taxon>
        <taxon>Fragilariophyceae</taxon>
        <taxon>Fragilariophycidae</taxon>
        <taxon>Rhabdonematales</taxon>
        <taxon>Grammatophoraceae</taxon>
        <taxon>Grammatophora</taxon>
    </lineage>
</organism>
<protein>
    <submittedName>
        <fullName evidence="1">Uncharacterized protein</fullName>
    </submittedName>
</protein>
<gene>
    <name evidence="1" type="ORF">GOCE00092_LOCUS17191</name>
</gene>
<evidence type="ECO:0000313" key="1">
    <source>
        <dbReference type="EMBL" id="CAD9291632.1"/>
    </source>
</evidence>
<accession>A0A7S1V8N3</accession>
<reference evidence="1" key="1">
    <citation type="submission" date="2021-01" db="EMBL/GenBank/DDBJ databases">
        <authorList>
            <person name="Corre E."/>
            <person name="Pelletier E."/>
            <person name="Niang G."/>
            <person name="Scheremetjew M."/>
            <person name="Finn R."/>
            <person name="Kale V."/>
            <person name="Holt S."/>
            <person name="Cochrane G."/>
            <person name="Meng A."/>
            <person name="Brown T."/>
            <person name="Cohen L."/>
        </authorList>
    </citation>
    <scope>NUCLEOTIDE SEQUENCE</scope>
    <source>
        <strain evidence="1">CCMP 410</strain>
    </source>
</reference>
<dbReference type="AlphaFoldDB" id="A0A7S1V8N3"/>